<proteinExistence type="predicted"/>
<reference evidence="2 3" key="1">
    <citation type="submission" date="2019-11" db="EMBL/GenBank/DDBJ databases">
        <title>Whole genome sequence of Oryza granulata.</title>
        <authorList>
            <person name="Li W."/>
        </authorList>
    </citation>
    <scope>NUCLEOTIDE SEQUENCE [LARGE SCALE GENOMIC DNA]</scope>
    <source>
        <strain evidence="3">cv. Menghai</strain>
        <tissue evidence="2">Leaf</tissue>
    </source>
</reference>
<accession>A0A6G1C967</accession>
<name>A0A6G1C967_9ORYZ</name>
<evidence type="ECO:0000313" key="3">
    <source>
        <dbReference type="Proteomes" id="UP000479710"/>
    </source>
</evidence>
<keyword evidence="3" id="KW-1185">Reference proteome</keyword>
<feature type="region of interest" description="Disordered" evidence="1">
    <location>
        <begin position="57"/>
        <end position="78"/>
    </location>
</feature>
<evidence type="ECO:0000256" key="1">
    <source>
        <dbReference type="SAM" id="MobiDB-lite"/>
    </source>
</evidence>
<feature type="region of interest" description="Disordered" evidence="1">
    <location>
        <begin position="1"/>
        <end position="35"/>
    </location>
</feature>
<feature type="compositionally biased region" description="Basic and acidic residues" evidence="1">
    <location>
        <begin position="106"/>
        <end position="133"/>
    </location>
</feature>
<feature type="region of interest" description="Disordered" evidence="1">
    <location>
        <begin position="94"/>
        <end position="133"/>
    </location>
</feature>
<gene>
    <name evidence="2" type="ORF">E2562_027277</name>
</gene>
<feature type="compositionally biased region" description="Basic and acidic residues" evidence="1">
    <location>
        <begin position="1"/>
        <end position="22"/>
    </location>
</feature>
<evidence type="ECO:0000313" key="2">
    <source>
        <dbReference type="EMBL" id="KAF0896752.1"/>
    </source>
</evidence>
<organism evidence="2 3">
    <name type="scientific">Oryza meyeriana var. granulata</name>
    <dbReference type="NCBI Taxonomy" id="110450"/>
    <lineage>
        <taxon>Eukaryota</taxon>
        <taxon>Viridiplantae</taxon>
        <taxon>Streptophyta</taxon>
        <taxon>Embryophyta</taxon>
        <taxon>Tracheophyta</taxon>
        <taxon>Spermatophyta</taxon>
        <taxon>Magnoliopsida</taxon>
        <taxon>Liliopsida</taxon>
        <taxon>Poales</taxon>
        <taxon>Poaceae</taxon>
        <taxon>BOP clade</taxon>
        <taxon>Oryzoideae</taxon>
        <taxon>Oryzeae</taxon>
        <taxon>Oryzinae</taxon>
        <taxon>Oryza</taxon>
        <taxon>Oryza meyeriana</taxon>
    </lineage>
</organism>
<sequence>MTAGDRDAEAARERKGEGDDGGRGGIRVSRGRMREERERSMASMAVWQPWPFTAAERRRWGSKGEGRGGMRSPDSGGRNCLCLLPRWSEYAAACSQQHSRKPRTGRRLERAKAEAIENGERQRERERGEGEAT</sequence>
<feature type="compositionally biased region" description="Basic and acidic residues" evidence="1">
    <location>
        <begin position="57"/>
        <end position="68"/>
    </location>
</feature>
<dbReference type="EMBL" id="SPHZ02000010">
    <property type="protein sequence ID" value="KAF0896752.1"/>
    <property type="molecule type" value="Genomic_DNA"/>
</dbReference>
<protein>
    <submittedName>
        <fullName evidence="2">Uncharacterized protein</fullName>
    </submittedName>
</protein>
<comment type="caution">
    <text evidence="2">The sequence shown here is derived from an EMBL/GenBank/DDBJ whole genome shotgun (WGS) entry which is preliminary data.</text>
</comment>
<dbReference type="Proteomes" id="UP000479710">
    <property type="component" value="Unassembled WGS sequence"/>
</dbReference>
<dbReference type="AlphaFoldDB" id="A0A6G1C967"/>